<evidence type="ECO:0000256" key="2">
    <source>
        <dbReference type="ARBA" id="ARBA00022692"/>
    </source>
</evidence>
<evidence type="ECO:0000256" key="5">
    <source>
        <dbReference type="ARBA" id="ARBA00023136"/>
    </source>
</evidence>
<evidence type="ECO:0000313" key="10">
    <source>
        <dbReference type="EMBL" id="SPJ79069.1"/>
    </source>
</evidence>
<keyword evidence="3 8" id="KW-0732">Signal</keyword>
<dbReference type="PANTHER" id="PTHR24269">
    <property type="entry name" value="KREMEN PROTEIN"/>
    <property type="match status" value="1"/>
</dbReference>
<sequence>MSLTSLAFLSLLASAVAKDLIQEPKKSPVLNEVTSQGCFDSLPAERISGHSSIYNTIGTCADYCKEKKMEVALLQGESCYCSHTYPPQNSQVDDDQCDHPCPGYPRDACGGREAFSVHNIGINLLPGYDDSENKGETAAASTVSAPTKSAATTTVHGASTTVNASADTEKASATESEQGSVSTAAVEEPSKVANSASDSVVPATPSPTTSTITNNGALRFFNPIGNVVRLMRQFTE</sequence>
<feature type="domain" description="WSC" evidence="9">
    <location>
        <begin position="32"/>
        <end position="121"/>
    </location>
</feature>
<proteinExistence type="predicted"/>
<dbReference type="InterPro" id="IPR051836">
    <property type="entry name" value="Kremen_rcpt"/>
</dbReference>
<name>A0AAE8MAV4_9HYPO</name>
<keyword evidence="5" id="KW-0472">Membrane</keyword>
<accession>A0AAE8MAV4</accession>
<evidence type="ECO:0000259" key="9">
    <source>
        <dbReference type="PROSITE" id="PS51212"/>
    </source>
</evidence>
<dbReference type="GO" id="GO:0005886">
    <property type="term" value="C:plasma membrane"/>
    <property type="evidence" value="ECO:0007669"/>
    <property type="project" value="TreeGrafter"/>
</dbReference>
<feature type="compositionally biased region" description="Low complexity" evidence="7">
    <location>
        <begin position="195"/>
        <end position="210"/>
    </location>
</feature>
<feature type="signal peptide" evidence="8">
    <location>
        <begin position="1"/>
        <end position="17"/>
    </location>
</feature>
<evidence type="ECO:0000256" key="7">
    <source>
        <dbReference type="SAM" id="MobiDB-lite"/>
    </source>
</evidence>
<dbReference type="PROSITE" id="PS51212">
    <property type="entry name" value="WSC"/>
    <property type="match status" value="1"/>
</dbReference>
<evidence type="ECO:0000256" key="3">
    <source>
        <dbReference type="ARBA" id="ARBA00022729"/>
    </source>
</evidence>
<dbReference type="AlphaFoldDB" id="A0AAE8MAV4"/>
<keyword evidence="11" id="KW-1185">Reference proteome</keyword>
<protein>
    <recommendedName>
        <fullName evidence="9">WSC domain-containing protein</fullName>
    </recommendedName>
</protein>
<evidence type="ECO:0000256" key="6">
    <source>
        <dbReference type="ARBA" id="ARBA00023180"/>
    </source>
</evidence>
<dbReference type="Pfam" id="PF01822">
    <property type="entry name" value="WSC"/>
    <property type="match status" value="1"/>
</dbReference>
<dbReference type="PANTHER" id="PTHR24269:SF16">
    <property type="entry name" value="PROTEIN SLG1"/>
    <property type="match status" value="1"/>
</dbReference>
<comment type="caution">
    <text evidence="10">The sequence shown here is derived from an EMBL/GenBank/DDBJ whole genome shotgun (WGS) entry which is preliminary data.</text>
</comment>
<dbReference type="SMART" id="SM00321">
    <property type="entry name" value="WSC"/>
    <property type="match status" value="1"/>
</dbReference>
<evidence type="ECO:0000313" key="11">
    <source>
        <dbReference type="Proteomes" id="UP001187734"/>
    </source>
</evidence>
<feature type="compositionally biased region" description="Polar residues" evidence="7">
    <location>
        <begin position="173"/>
        <end position="183"/>
    </location>
</feature>
<feature type="region of interest" description="Disordered" evidence="7">
    <location>
        <begin position="133"/>
        <end position="210"/>
    </location>
</feature>
<dbReference type="Proteomes" id="UP001187734">
    <property type="component" value="Unassembled WGS sequence"/>
</dbReference>
<comment type="subcellular location">
    <subcellularLocation>
        <location evidence="1">Membrane</location>
        <topology evidence="1">Single-pass membrane protein</topology>
    </subcellularLocation>
</comment>
<evidence type="ECO:0000256" key="4">
    <source>
        <dbReference type="ARBA" id="ARBA00022989"/>
    </source>
</evidence>
<feature type="chain" id="PRO_5041983821" description="WSC domain-containing protein" evidence="8">
    <location>
        <begin position="18"/>
        <end position="236"/>
    </location>
</feature>
<feature type="compositionally biased region" description="Polar residues" evidence="7">
    <location>
        <begin position="139"/>
        <end position="166"/>
    </location>
</feature>
<keyword evidence="6" id="KW-0325">Glycoprotein</keyword>
<gene>
    <name evidence="10" type="ORF">FTOL_07460</name>
</gene>
<dbReference type="EMBL" id="ONZP01000251">
    <property type="protein sequence ID" value="SPJ79069.1"/>
    <property type="molecule type" value="Genomic_DNA"/>
</dbReference>
<reference evidence="10" key="1">
    <citation type="submission" date="2018-03" db="EMBL/GenBank/DDBJ databases">
        <authorList>
            <person name="Guldener U."/>
        </authorList>
    </citation>
    <scope>NUCLEOTIDE SEQUENCE</scope>
</reference>
<evidence type="ECO:0000256" key="1">
    <source>
        <dbReference type="ARBA" id="ARBA00004167"/>
    </source>
</evidence>
<keyword evidence="2" id="KW-0812">Transmembrane</keyword>
<dbReference type="InterPro" id="IPR002889">
    <property type="entry name" value="WSC_carb-bd"/>
</dbReference>
<keyword evidence="4" id="KW-1133">Transmembrane helix</keyword>
<organism evidence="10 11">
    <name type="scientific">Fusarium torulosum</name>
    <dbReference type="NCBI Taxonomy" id="33205"/>
    <lineage>
        <taxon>Eukaryota</taxon>
        <taxon>Fungi</taxon>
        <taxon>Dikarya</taxon>
        <taxon>Ascomycota</taxon>
        <taxon>Pezizomycotina</taxon>
        <taxon>Sordariomycetes</taxon>
        <taxon>Hypocreomycetidae</taxon>
        <taxon>Hypocreales</taxon>
        <taxon>Nectriaceae</taxon>
        <taxon>Fusarium</taxon>
    </lineage>
</organism>
<evidence type="ECO:0000256" key="8">
    <source>
        <dbReference type="SAM" id="SignalP"/>
    </source>
</evidence>